<dbReference type="EMBL" id="GBRH01173737">
    <property type="protein sequence ID" value="JAE24159.1"/>
    <property type="molecule type" value="Transcribed_RNA"/>
</dbReference>
<reference evidence="1" key="2">
    <citation type="journal article" date="2015" name="Data Brief">
        <title>Shoot transcriptome of the giant reed, Arundo donax.</title>
        <authorList>
            <person name="Barrero R.A."/>
            <person name="Guerrero F.D."/>
            <person name="Moolhuijzen P."/>
            <person name="Goolsby J.A."/>
            <person name="Tidwell J."/>
            <person name="Bellgard S.E."/>
            <person name="Bellgard M.I."/>
        </authorList>
    </citation>
    <scope>NUCLEOTIDE SEQUENCE</scope>
    <source>
        <tissue evidence="1">Shoot tissue taken approximately 20 cm above the soil surface</tissue>
    </source>
</reference>
<sequence>MYDNIMCWALEKHKVPTKYVTLIKNTYDNVVTSIQTNDGNTDDFPIKIRLHQWSTLSSYLFALMMDEVTRDIQGDII</sequence>
<evidence type="ECO:0000313" key="1">
    <source>
        <dbReference type="EMBL" id="JAE24159.1"/>
    </source>
</evidence>
<evidence type="ECO:0008006" key="2">
    <source>
        <dbReference type="Google" id="ProtNLM"/>
    </source>
</evidence>
<dbReference type="AlphaFoldDB" id="A0A0A9GL98"/>
<proteinExistence type="predicted"/>
<organism evidence="1">
    <name type="scientific">Arundo donax</name>
    <name type="common">Giant reed</name>
    <name type="synonym">Donax arundinaceus</name>
    <dbReference type="NCBI Taxonomy" id="35708"/>
    <lineage>
        <taxon>Eukaryota</taxon>
        <taxon>Viridiplantae</taxon>
        <taxon>Streptophyta</taxon>
        <taxon>Embryophyta</taxon>
        <taxon>Tracheophyta</taxon>
        <taxon>Spermatophyta</taxon>
        <taxon>Magnoliopsida</taxon>
        <taxon>Liliopsida</taxon>
        <taxon>Poales</taxon>
        <taxon>Poaceae</taxon>
        <taxon>PACMAD clade</taxon>
        <taxon>Arundinoideae</taxon>
        <taxon>Arundineae</taxon>
        <taxon>Arundo</taxon>
    </lineage>
</organism>
<reference evidence="1" key="1">
    <citation type="submission" date="2014-09" db="EMBL/GenBank/DDBJ databases">
        <authorList>
            <person name="Magalhaes I.L.F."/>
            <person name="Oliveira U."/>
            <person name="Santos F.R."/>
            <person name="Vidigal T.H.D.A."/>
            <person name="Brescovit A.D."/>
            <person name="Santos A.J."/>
        </authorList>
    </citation>
    <scope>NUCLEOTIDE SEQUENCE</scope>
    <source>
        <tissue evidence="1">Shoot tissue taken approximately 20 cm above the soil surface</tissue>
    </source>
</reference>
<protein>
    <recommendedName>
        <fullName evidence="2">Reverse transcriptase domain-containing protein</fullName>
    </recommendedName>
</protein>
<accession>A0A0A9GL98</accession>
<name>A0A0A9GL98_ARUDO</name>